<dbReference type="PANTHER" id="PTHR13847">
    <property type="entry name" value="SARCOSINE DEHYDROGENASE-RELATED"/>
    <property type="match status" value="1"/>
</dbReference>
<proteinExistence type="predicted"/>
<sequence length="360" mass="37737">MMFDFAIVGAGIAGASLAAELAAHGRVAILEAEAQPGYHATGRSAAFWSETYGGAAIQPLTTASGAALRAGGFLAPLGSLHIGRIGDRAAVDAFLNAFADTPITLEEVDPATRIPGLRAEWRLGVLEPSCAYIDVAGLHADCLARARRAGAVLMTDAALRSARRIAGGWEIEAGAEPIAARILVDAAGAWADQVAVWAGVAPLGIRAFRRTMAQLRTDPAAPEHLPHVAAIDGSFYFKPEAGGKLWLSPHDEIATDPCDAQPEEMDVAIAIDRFEHAVDWRVAAVERKWAGLRSFAPDRLPVYGFDQRAEGFFWFAGQGGFGIQTAPAAAMLAASLITAAPPDPAVAAIDPAQYGPDRLS</sequence>
<dbReference type="AlphaFoldDB" id="A0A396RNK4"/>
<dbReference type="InterPro" id="IPR036188">
    <property type="entry name" value="FAD/NAD-bd_sf"/>
</dbReference>
<dbReference type="SUPFAM" id="SSF51905">
    <property type="entry name" value="FAD/NAD(P)-binding domain"/>
    <property type="match status" value="1"/>
</dbReference>
<gene>
    <name evidence="3" type="ORF">D1610_10225</name>
</gene>
<name>A0A396RNK4_9SPHN</name>
<dbReference type="EMBL" id="QWLV01000004">
    <property type="protein sequence ID" value="RHW17346.1"/>
    <property type="molecule type" value="Genomic_DNA"/>
</dbReference>
<evidence type="ECO:0000313" key="4">
    <source>
        <dbReference type="Proteomes" id="UP000266693"/>
    </source>
</evidence>
<protein>
    <submittedName>
        <fullName evidence="3">FAD-binding oxidoreductase</fullName>
    </submittedName>
</protein>
<organism evidence="3 4">
    <name type="scientific">Sphingomonas gilva</name>
    <dbReference type="NCBI Taxonomy" id="2305907"/>
    <lineage>
        <taxon>Bacteria</taxon>
        <taxon>Pseudomonadati</taxon>
        <taxon>Pseudomonadota</taxon>
        <taxon>Alphaproteobacteria</taxon>
        <taxon>Sphingomonadales</taxon>
        <taxon>Sphingomonadaceae</taxon>
        <taxon>Sphingomonas</taxon>
    </lineage>
</organism>
<keyword evidence="1" id="KW-0560">Oxidoreductase</keyword>
<evidence type="ECO:0000256" key="1">
    <source>
        <dbReference type="ARBA" id="ARBA00023002"/>
    </source>
</evidence>
<keyword evidence="4" id="KW-1185">Reference proteome</keyword>
<evidence type="ECO:0000313" key="3">
    <source>
        <dbReference type="EMBL" id="RHW17346.1"/>
    </source>
</evidence>
<dbReference type="InterPro" id="IPR006076">
    <property type="entry name" value="FAD-dep_OxRdtase"/>
</dbReference>
<reference evidence="3 4" key="1">
    <citation type="submission" date="2018-08" db="EMBL/GenBank/DDBJ databases">
        <title>The multiple taxonomic identification of Sphingomonas gilva.</title>
        <authorList>
            <person name="Zhu D."/>
            <person name="Zheng S."/>
        </authorList>
    </citation>
    <scope>NUCLEOTIDE SEQUENCE [LARGE SCALE GENOMIC DNA]</scope>
    <source>
        <strain evidence="3 4">ZDH117</strain>
    </source>
</reference>
<dbReference type="Gene3D" id="3.30.9.10">
    <property type="entry name" value="D-Amino Acid Oxidase, subunit A, domain 2"/>
    <property type="match status" value="1"/>
</dbReference>
<dbReference type="GO" id="GO:0016491">
    <property type="term" value="F:oxidoreductase activity"/>
    <property type="evidence" value="ECO:0007669"/>
    <property type="project" value="UniProtKB-KW"/>
</dbReference>
<dbReference type="PANTHER" id="PTHR13847:SF287">
    <property type="entry name" value="FAD-DEPENDENT OXIDOREDUCTASE DOMAIN-CONTAINING PROTEIN 1"/>
    <property type="match status" value="1"/>
</dbReference>
<evidence type="ECO:0000259" key="2">
    <source>
        <dbReference type="Pfam" id="PF01266"/>
    </source>
</evidence>
<comment type="caution">
    <text evidence="3">The sequence shown here is derived from an EMBL/GenBank/DDBJ whole genome shotgun (WGS) entry which is preliminary data.</text>
</comment>
<dbReference type="GO" id="GO:0005737">
    <property type="term" value="C:cytoplasm"/>
    <property type="evidence" value="ECO:0007669"/>
    <property type="project" value="TreeGrafter"/>
</dbReference>
<accession>A0A396RNK4</accession>
<dbReference type="Pfam" id="PF01266">
    <property type="entry name" value="DAO"/>
    <property type="match status" value="1"/>
</dbReference>
<dbReference type="OrthoDB" id="7421214at2"/>
<dbReference type="Proteomes" id="UP000266693">
    <property type="component" value="Unassembled WGS sequence"/>
</dbReference>
<dbReference type="Gene3D" id="3.50.50.60">
    <property type="entry name" value="FAD/NAD(P)-binding domain"/>
    <property type="match status" value="1"/>
</dbReference>
<feature type="domain" description="FAD dependent oxidoreductase" evidence="2">
    <location>
        <begin position="4"/>
        <end position="336"/>
    </location>
</feature>